<reference evidence="10" key="1">
    <citation type="journal article" date="2019" name="Int. J. Syst. Evol. Microbiol.">
        <title>The Global Catalogue of Microorganisms (GCM) 10K type strain sequencing project: providing services to taxonomists for standard genome sequencing and annotation.</title>
        <authorList>
            <consortium name="The Broad Institute Genomics Platform"/>
            <consortium name="The Broad Institute Genome Sequencing Center for Infectious Disease"/>
            <person name="Wu L."/>
            <person name="Ma J."/>
        </authorList>
    </citation>
    <scope>NUCLEOTIDE SEQUENCE [LARGE SCALE GENOMIC DNA]</scope>
    <source>
        <strain evidence="10">JCM 14900</strain>
    </source>
</reference>
<keyword evidence="2" id="KW-0813">Transport</keyword>
<dbReference type="PRINTS" id="PR00762">
    <property type="entry name" value="CLCHANNEL"/>
</dbReference>
<dbReference type="EMBL" id="BAAAOF010000004">
    <property type="protein sequence ID" value="GAA1928644.1"/>
    <property type="molecule type" value="Genomic_DNA"/>
</dbReference>
<keyword evidence="10" id="KW-1185">Reference proteome</keyword>
<keyword evidence="7" id="KW-0868">Chloride</keyword>
<evidence type="ECO:0000256" key="5">
    <source>
        <dbReference type="ARBA" id="ARBA00023065"/>
    </source>
</evidence>
<feature type="transmembrane region" description="Helical" evidence="8">
    <location>
        <begin position="165"/>
        <end position="185"/>
    </location>
</feature>
<proteinExistence type="predicted"/>
<comment type="caution">
    <text evidence="9">The sequence shown here is derived from an EMBL/GenBank/DDBJ whole genome shotgun (WGS) entry which is preliminary data.</text>
</comment>
<keyword evidence="4 8" id="KW-1133">Transmembrane helix</keyword>
<dbReference type="PANTHER" id="PTHR45711:SF6">
    <property type="entry name" value="CHLORIDE CHANNEL PROTEIN"/>
    <property type="match status" value="1"/>
</dbReference>
<evidence type="ECO:0000256" key="7">
    <source>
        <dbReference type="ARBA" id="ARBA00023214"/>
    </source>
</evidence>
<feature type="transmembrane region" description="Helical" evidence="8">
    <location>
        <begin position="400"/>
        <end position="421"/>
    </location>
</feature>
<evidence type="ECO:0000256" key="1">
    <source>
        <dbReference type="ARBA" id="ARBA00004141"/>
    </source>
</evidence>
<dbReference type="InterPro" id="IPR001807">
    <property type="entry name" value="ClC"/>
</dbReference>
<dbReference type="SUPFAM" id="SSF81340">
    <property type="entry name" value="Clc chloride channel"/>
    <property type="match status" value="1"/>
</dbReference>
<dbReference type="PANTHER" id="PTHR45711">
    <property type="entry name" value="CHLORIDE CHANNEL PROTEIN"/>
    <property type="match status" value="1"/>
</dbReference>
<organism evidence="9 10">
    <name type="scientific">Microbacterium aoyamense</name>
    <dbReference type="NCBI Taxonomy" id="344166"/>
    <lineage>
        <taxon>Bacteria</taxon>
        <taxon>Bacillati</taxon>
        <taxon>Actinomycetota</taxon>
        <taxon>Actinomycetes</taxon>
        <taxon>Micrococcales</taxon>
        <taxon>Microbacteriaceae</taxon>
        <taxon>Microbacterium</taxon>
    </lineage>
</organism>
<evidence type="ECO:0000313" key="9">
    <source>
        <dbReference type="EMBL" id="GAA1928644.1"/>
    </source>
</evidence>
<feature type="transmembrane region" description="Helical" evidence="8">
    <location>
        <begin position="236"/>
        <end position="259"/>
    </location>
</feature>
<dbReference type="RefSeq" id="WP_248148722.1">
    <property type="nucleotide sequence ID" value="NZ_BAAAOF010000004.1"/>
</dbReference>
<evidence type="ECO:0000256" key="6">
    <source>
        <dbReference type="ARBA" id="ARBA00023136"/>
    </source>
</evidence>
<keyword evidence="3 8" id="KW-0812">Transmembrane</keyword>
<feature type="transmembrane region" description="Helical" evidence="8">
    <location>
        <begin position="337"/>
        <end position="361"/>
    </location>
</feature>
<comment type="subcellular location">
    <subcellularLocation>
        <location evidence="1">Membrane</location>
        <topology evidence="1">Multi-pass membrane protein</topology>
    </subcellularLocation>
</comment>
<feature type="transmembrane region" description="Helical" evidence="8">
    <location>
        <begin position="64"/>
        <end position="84"/>
    </location>
</feature>
<keyword evidence="5" id="KW-0406">Ion transport</keyword>
<feature type="transmembrane region" description="Helical" evidence="8">
    <location>
        <begin position="271"/>
        <end position="288"/>
    </location>
</feature>
<evidence type="ECO:0000256" key="8">
    <source>
        <dbReference type="SAM" id="Phobius"/>
    </source>
</evidence>
<sequence>MADAPPADNEPGLGRAARVLVVLGGLAIISGVLIGFIGGAFRWLLLHAAAFREQLSTWAHTVPFGWVAVIGFCAAGAIVAILLVRLSPESAGSGIQDVEAVYRQQLPSPPLSVVPVRFAGGLAAIGSGMVLGREGPTVHMGAALGAGVGKAAGLDADDHRLLQTAMSGAGLAVAFNAPVGGALFVIEEVTKSASYRLIVPTVLGVGAAIACARLVIGDHPDFLVHHVPNPPMYTLPMFLVFGVLLGLLGAAYNALVVGLVNLDAALSRVPAVVRAGVVGALIGLALFVDPLTVGGGDALTQLLLTGQAFAPPLLLMYLLIRFVAGPLSYAAGTPGGLFAPLLAVGALLGTIFGQIVLVMAPSLGADFLIAMAIVGMSTMFGATVRAPLTGIVLIVEMTAVTTVTVPMLLAAGAAVVTAMLVKSAPVYDSLREITLRARS</sequence>
<feature type="transmembrane region" description="Helical" evidence="8">
    <location>
        <begin position="197"/>
        <end position="216"/>
    </location>
</feature>
<feature type="transmembrane region" description="Helical" evidence="8">
    <location>
        <begin position="367"/>
        <end position="388"/>
    </location>
</feature>
<accession>A0ABP5B2T2</accession>
<evidence type="ECO:0000256" key="2">
    <source>
        <dbReference type="ARBA" id="ARBA00022448"/>
    </source>
</evidence>
<dbReference type="Pfam" id="PF00654">
    <property type="entry name" value="Voltage_CLC"/>
    <property type="match status" value="1"/>
</dbReference>
<evidence type="ECO:0000256" key="3">
    <source>
        <dbReference type="ARBA" id="ARBA00022692"/>
    </source>
</evidence>
<gene>
    <name evidence="9" type="primary">clcA</name>
    <name evidence="9" type="ORF">GCM10009775_20810</name>
</gene>
<name>A0ABP5B2T2_9MICO</name>
<keyword evidence="6 8" id="KW-0472">Membrane</keyword>
<evidence type="ECO:0000256" key="4">
    <source>
        <dbReference type="ARBA" id="ARBA00022989"/>
    </source>
</evidence>
<feature type="transmembrane region" description="Helical" evidence="8">
    <location>
        <begin position="20"/>
        <end position="44"/>
    </location>
</feature>
<dbReference type="CDD" id="cd01031">
    <property type="entry name" value="EriC"/>
    <property type="match status" value="1"/>
</dbReference>
<dbReference type="InterPro" id="IPR014743">
    <property type="entry name" value="Cl-channel_core"/>
</dbReference>
<protein>
    <submittedName>
        <fullName evidence="9">H(+)/Cl(-) exchange transporter ClcA</fullName>
    </submittedName>
</protein>
<dbReference type="Proteomes" id="UP001501343">
    <property type="component" value="Unassembled WGS sequence"/>
</dbReference>
<feature type="transmembrane region" description="Helical" evidence="8">
    <location>
        <begin position="308"/>
        <end position="330"/>
    </location>
</feature>
<dbReference type="Gene3D" id="1.10.3080.10">
    <property type="entry name" value="Clc chloride channel"/>
    <property type="match status" value="1"/>
</dbReference>
<evidence type="ECO:0000313" key="10">
    <source>
        <dbReference type="Proteomes" id="UP001501343"/>
    </source>
</evidence>